<protein>
    <recommendedName>
        <fullName evidence="3">N-acetylglucosamine-induced protein 1</fullName>
    </recommendedName>
</protein>
<dbReference type="AlphaFoldDB" id="A0A2J6RPH3"/>
<sequence length="210" mass="24862">MRDSDVKPRAEELEKEPPFPLTEVDKWVLSQTDEEFHLHDWDELRVIIATNALETLKRKPSDLRRYMAWSHEIKGQYGSMTNYILQHRLPWGPPPFKYVSSIPFHDPSDFKILRNDWPYGLTPDITHIVVWSKTPIATEDVNGDVTEESRKIIQDFVDRTFVKRLGEDSYRVMWFKNWVRLQSVRALEHVHVLVKDASKEDLEFWTGEKA</sequence>
<evidence type="ECO:0000313" key="2">
    <source>
        <dbReference type="Proteomes" id="UP000235786"/>
    </source>
</evidence>
<reference evidence="1 2" key="1">
    <citation type="submission" date="2016-04" db="EMBL/GenBank/DDBJ databases">
        <title>A degradative enzymes factory behind the ericoid mycorrhizal symbiosis.</title>
        <authorList>
            <consortium name="DOE Joint Genome Institute"/>
            <person name="Martino E."/>
            <person name="Morin E."/>
            <person name="Grelet G."/>
            <person name="Kuo A."/>
            <person name="Kohler A."/>
            <person name="Daghino S."/>
            <person name="Barry K."/>
            <person name="Choi C."/>
            <person name="Cichocki N."/>
            <person name="Clum A."/>
            <person name="Copeland A."/>
            <person name="Hainaut M."/>
            <person name="Haridas S."/>
            <person name="Labutti K."/>
            <person name="Lindquist E."/>
            <person name="Lipzen A."/>
            <person name="Khouja H.-R."/>
            <person name="Murat C."/>
            <person name="Ohm R."/>
            <person name="Olson A."/>
            <person name="Spatafora J."/>
            <person name="Veneault-Fourrey C."/>
            <person name="Henrissat B."/>
            <person name="Grigoriev I."/>
            <person name="Martin F."/>
            <person name="Perotto S."/>
        </authorList>
    </citation>
    <scope>NUCLEOTIDE SEQUENCE [LARGE SCALE GENOMIC DNA]</scope>
    <source>
        <strain evidence="1 2">F</strain>
    </source>
</reference>
<organism evidence="1 2">
    <name type="scientific">Hyaloscypha variabilis (strain UAMH 11265 / GT02V1 / F)</name>
    <name type="common">Meliniomyces variabilis</name>
    <dbReference type="NCBI Taxonomy" id="1149755"/>
    <lineage>
        <taxon>Eukaryota</taxon>
        <taxon>Fungi</taxon>
        <taxon>Dikarya</taxon>
        <taxon>Ascomycota</taxon>
        <taxon>Pezizomycotina</taxon>
        <taxon>Leotiomycetes</taxon>
        <taxon>Helotiales</taxon>
        <taxon>Hyaloscyphaceae</taxon>
        <taxon>Hyaloscypha</taxon>
        <taxon>Hyaloscypha variabilis</taxon>
    </lineage>
</organism>
<dbReference type="GO" id="GO:0006044">
    <property type="term" value="P:N-acetylglucosamine metabolic process"/>
    <property type="evidence" value="ECO:0007669"/>
    <property type="project" value="TreeGrafter"/>
</dbReference>
<evidence type="ECO:0008006" key="3">
    <source>
        <dbReference type="Google" id="ProtNLM"/>
    </source>
</evidence>
<dbReference type="OrthoDB" id="498286at2759"/>
<proteinExistence type="predicted"/>
<dbReference type="PANTHER" id="PTHR35020">
    <property type="entry name" value="N-ACETYLGLUCOSAMINE-INDUCED PROTEIN 1"/>
    <property type="match status" value="1"/>
</dbReference>
<accession>A0A2J6RPH3</accession>
<dbReference type="InterPro" id="IPR022036">
    <property type="entry name" value="DUF3605"/>
</dbReference>
<dbReference type="Proteomes" id="UP000235786">
    <property type="component" value="Unassembled WGS sequence"/>
</dbReference>
<dbReference type="GO" id="GO:0005737">
    <property type="term" value="C:cytoplasm"/>
    <property type="evidence" value="ECO:0007669"/>
    <property type="project" value="TreeGrafter"/>
</dbReference>
<dbReference type="STRING" id="1149755.A0A2J6RPH3"/>
<dbReference type="Pfam" id="PF12239">
    <property type="entry name" value="DUF3605"/>
    <property type="match status" value="1"/>
</dbReference>
<name>A0A2J6RPH3_HYAVF</name>
<evidence type="ECO:0000313" key="1">
    <source>
        <dbReference type="EMBL" id="PMD40411.1"/>
    </source>
</evidence>
<keyword evidence="2" id="KW-1185">Reference proteome</keyword>
<dbReference type="EMBL" id="KZ613945">
    <property type="protein sequence ID" value="PMD40411.1"/>
    <property type="molecule type" value="Genomic_DNA"/>
</dbReference>
<gene>
    <name evidence="1" type="ORF">L207DRAFT_582616</name>
</gene>
<dbReference type="PANTHER" id="PTHR35020:SF2">
    <property type="entry name" value="N-ACETYLGLUCOSAMINE-INDUCED PROTEIN 1"/>
    <property type="match status" value="1"/>
</dbReference>